<evidence type="ECO:0000259" key="3">
    <source>
        <dbReference type="PROSITE" id="PS50914"/>
    </source>
</evidence>
<organism evidence="4 5">
    <name type="scientific">Caulobacter henricii</name>
    <dbReference type="NCBI Taxonomy" id="69395"/>
    <lineage>
        <taxon>Bacteria</taxon>
        <taxon>Pseudomonadati</taxon>
        <taxon>Pseudomonadota</taxon>
        <taxon>Alphaproteobacteria</taxon>
        <taxon>Caulobacterales</taxon>
        <taxon>Caulobacteraceae</taxon>
        <taxon>Caulobacter</taxon>
    </lineage>
</organism>
<dbReference type="PANTHER" id="PTHR30332">
    <property type="entry name" value="PROBABLE GENERAL SECRETION PATHWAY PROTEIN D"/>
    <property type="match status" value="1"/>
</dbReference>
<accession>A0A0P0P4C4</accession>
<keyword evidence="2" id="KW-0732">Signal</keyword>
<gene>
    <name evidence="4" type="ORF">AQ619_14150</name>
</gene>
<feature type="domain" description="BON" evidence="3">
    <location>
        <begin position="138"/>
        <end position="208"/>
    </location>
</feature>
<dbReference type="GO" id="GO:0009306">
    <property type="term" value="P:protein secretion"/>
    <property type="evidence" value="ECO:0007669"/>
    <property type="project" value="InterPro"/>
</dbReference>
<comment type="similarity">
    <text evidence="1">Belongs to the bacterial secretin family.</text>
</comment>
<name>A0A0P0P4C4_9CAUL</name>
<dbReference type="Pfam" id="PF13629">
    <property type="entry name" value="T2SS-T3SS_pil_N"/>
    <property type="match status" value="1"/>
</dbReference>
<dbReference type="PANTHER" id="PTHR30332:SF17">
    <property type="entry name" value="TYPE IV PILIATION SYSTEM PROTEIN DR_0774-RELATED"/>
    <property type="match status" value="1"/>
</dbReference>
<protein>
    <submittedName>
        <fullName evidence="4">Pilus assembly protein CpaC</fullName>
    </submittedName>
</protein>
<feature type="chain" id="PRO_5006052779" evidence="2">
    <location>
        <begin position="25"/>
        <end position="642"/>
    </location>
</feature>
<dbReference type="Proteomes" id="UP000056905">
    <property type="component" value="Chromosome"/>
</dbReference>
<dbReference type="InterPro" id="IPR007055">
    <property type="entry name" value="BON_dom"/>
</dbReference>
<feature type="signal peptide" evidence="2">
    <location>
        <begin position="1"/>
        <end position="24"/>
    </location>
</feature>
<proteinExistence type="inferred from homology"/>
<evidence type="ECO:0000313" key="5">
    <source>
        <dbReference type="Proteomes" id="UP000056905"/>
    </source>
</evidence>
<evidence type="ECO:0000313" key="4">
    <source>
        <dbReference type="EMBL" id="ALL15352.1"/>
    </source>
</evidence>
<reference evidence="4 5" key="1">
    <citation type="submission" date="2015-10" db="EMBL/GenBank/DDBJ databases">
        <title>Conservation of the essential genome among Caulobacter and Brevundimonas species.</title>
        <authorList>
            <person name="Scott D."/>
            <person name="Ely B."/>
        </authorList>
    </citation>
    <scope>NUCLEOTIDE SEQUENCE [LARGE SCALE GENOMIC DNA]</scope>
    <source>
        <strain evidence="4 5">CB4</strain>
    </source>
</reference>
<dbReference type="AlphaFoldDB" id="A0A0P0P4C4"/>
<sequence>MIRRVLTVHVAALLALSSTAPVFADGPVAGSHTYRPAPRTIRPAPVAAAPLPSLPPSAAEQVLSIDLTAGAGARVLDLPLGKSAIIELPVDVRDMLVTNPLVADAVLRSPRRIYVLGLTAGSTDAVFFDAAGRKILQLNIRVAQDISLLSSTLKTVLPQGTVQVIPLKDSVILSGMVMNAADSEKATRIAAQFVASPDKVLNMLSIAGKDQVMLQVRIVEVQRNVIKQLGVDLNAVLGQLGTDQFSFGLSPTYGVNGSLLGGVKGGYNINTTNQPTNLVSSLFGTVPGAQPGVSLLNYLQRFLSNDSSLSSAQSSWLGSYANSIAGKTTAVVGTGSAAVTYTMKDVGISAASLSSDVQTFLAGGAGTAGNDAKNLWIQNFLTNANTVTPGSGIYQDKGNPLASVTSGLAGSDDVNSAKAMIQAFERVGLVRTLAEPNLTVVSGEGGKFLAGGEFPVPVSADNTGKITIEFKPYGVGLGYTPVVMSGGRISLKLSTEVSELSSLGAYSVATANSVLTVPGLTVRRAETTVELPSGGSLMIAGLLQQTTKQTIDAIPGMTSMPILGSLFRSRDYLNGETELVIIITPYIVDPTRPQNLQTPADGLKVAGDLSTTLLGRLNEVVKAPAGANAGRAYQGPVGYVIE</sequence>
<dbReference type="Pfam" id="PF00263">
    <property type="entry name" value="Secretin"/>
    <property type="match status" value="1"/>
</dbReference>
<dbReference type="PROSITE" id="PS50914">
    <property type="entry name" value="BON"/>
    <property type="match status" value="1"/>
</dbReference>
<dbReference type="InterPro" id="IPR050810">
    <property type="entry name" value="Bact_Secretion_Sys_Channel"/>
</dbReference>
<dbReference type="InterPro" id="IPR004846">
    <property type="entry name" value="T2SS/T3SS_dom"/>
</dbReference>
<dbReference type="KEGG" id="chq:AQ619_14150"/>
<evidence type="ECO:0000256" key="2">
    <source>
        <dbReference type="SAM" id="SignalP"/>
    </source>
</evidence>
<dbReference type="EMBL" id="CP013002">
    <property type="protein sequence ID" value="ALL15352.1"/>
    <property type="molecule type" value="Genomic_DNA"/>
</dbReference>
<keyword evidence="5" id="KW-1185">Reference proteome</keyword>
<evidence type="ECO:0000256" key="1">
    <source>
        <dbReference type="RuleBase" id="RU004003"/>
    </source>
</evidence>
<dbReference type="GO" id="GO:0015627">
    <property type="term" value="C:type II protein secretion system complex"/>
    <property type="evidence" value="ECO:0007669"/>
    <property type="project" value="TreeGrafter"/>
</dbReference>
<dbReference type="STRING" id="69395.AQ619_14150"/>
<dbReference type="InterPro" id="IPR032789">
    <property type="entry name" value="T2SS-T3SS_pil_N"/>
</dbReference>